<reference evidence="1 2" key="1">
    <citation type="submission" date="2018-11" db="EMBL/GenBank/DDBJ databases">
        <authorList>
            <consortium name="Pathogen Informatics"/>
        </authorList>
    </citation>
    <scope>NUCLEOTIDE SEQUENCE [LARGE SCALE GENOMIC DNA]</scope>
    <source>
        <strain evidence="1 2">Zambia</strain>
    </source>
</reference>
<evidence type="ECO:0000313" key="1">
    <source>
        <dbReference type="EMBL" id="VDO92528.1"/>
    </source>
</evidence>
<dbReference type="Proteomes" id="UP000277204">
    <property type="component" value="Unassembled WGS sequence"/>
</dbReference>
<organism evidence="1 2">
    <name type="scientific">Schistosoma margrebowiei</name>
    <dbReference type="NCBI Taxonomy" id="48269"/>
    <lineage>
        <taxon>Eukaryota</taxon>
        <taxon>Metazoa</taxon>
        <taxon>Spiralia</taxon>
        <taxon>Lophotrochozoa</taxon>
        <taxon>Platyhelminthes</taxon>
        <taxon>Trematoda</taxon>
        <taxon>Digenea</taxon>
        <taxon>Strigeidida</taxon>
        <taxon>Schistosomatoidea</taxon>
        <taxon>Schistosomatidae</taxon>
        <taxon>Schistosoma</taxon>
    </lineage>
</organism>
<sequence length="111" mass="12847">MKTSTSEGTNGIQWTARMQLDDMTSQMIWLFYRTRNNKFRRSRPATSVAVVPNIHRGKARFSYITCSTPTLEDKNSSTFLNCIIDKQEESDADVNLRIDNARTAFPQFKYI</sequence>
<protein>
    <submittedName>
        <fullName evidence="1">Uncharacterized protein</fullName>
    </submittedName>
</protein>
<keyword evidence="2" id="KW-1185">Reference proteome</keyword>
<proteinExistence type="predicted"/>
<accession>A0A183M4F1</accession>
<name>A0A183M4F1_9TREM</name>
<gene>
    <name evidence="1" type="ORF">SMRZ_LOCUS10926</name>
</gene>
<dbReference type="EMBL" id="UZAI01005884">
    <property type="protein sequence ID" value="VDO92528.1"/>
    <property type="molecule type" value="Genomic_DNA"/>
</dbReference>
<evidence type="ECO:0000313" key="2">
    <source>
        <dbReference type="Proteomes" id="UP000277204"/>
    </source>
</evidence>
<dbReference type="AlphaFoldDB" id="A0A183M4F1"/>